<feature type="region of interest" description="Disordered" evidence="1">
    <location>
        <begin position="117"/>
        <end position="137"/>
    </location>
</feature>
<dbReference type="STRING" id="50376.A0A517LLH2"/>
<dbReference type="InterPro" id="IPR038586">
    <property type="entry name" value="Tctex-1-like_sf"/>
</dbReference>
<dbReference type="Pfam" id="PF03645">
    <property type="entry name" value="Tctex-1"/>
    <property type="match status" value="1"/>
</dbReference>
<evidence type="ECO:0000313" key="3">
    <source>
        <dbReference type="Proteomes" id="UP000316270"/>
    </source>
</evidence>
<dbReference type="Gene3D" id="3.30.1140.40">
    <property type="entry name" value="Tctex-1"/>
    <property type="match status" value="1"/>
</dbReference>
<evidence type="ECO:0000313" key="2">
    <source>
        <dbReference type="EMBL" id="QDS76485.1"/>
    </source>
</evidence>
<dbReference type="OrthoDB" id="10059120at2759"/>
<reference evidence="2 3" key="1">
    <citation type="submission" date="2019-07" db="EMBL/GenBank/DDBJ databases">
        <title>Finished genome of Venturia effusa.</title>
        <authorList>
            <person name="Young C.A."/>
            <person name="Cox M.P."/>
            <person name="Ganley A.R.D."/>
            <person name="David W.J."/>
        </authorList>
    </citation>
    <scope>NUCLEOTIDE SEQUENCE [LARGE SCALE GENOMIC DNA]</scope>
    <source>
        <strain evidence="3">albino</strain>
    </source>
</reference>
<keyword evidence="3" id="KW-1185">Reference proteome</keyword>
<sequence>MSPPLPITQLKAIAKEACDAALQDSKKYDHNLTQSWNENIIVWDPIFLQIIDRAFDILTKETLTPKYRNLMLTCPLIQAKILGDLIQQTTPTSSTPSEEAAPPFKYMVNSTIIQHTGPAPSGLKSEGEESAGSAGRRGMHSAAGAYWNNEKDGMWSYKYEGGEGRGMDVVVCVMWVGI</sequence>
<protein>
    <recommendedName>
        <fullName evidence="4">Topoisomerase I damage affected protein 2</fullName>
    </recommendedName>
</protein>
<organism evidence="2 3">
    <name type="scientific">Venturia effusa</name>
    <dbReference type="NCBI Taxonomy" id="50376"/>
    <lineage>
        <taxon>Eukaryota</taxon>
        <taxon>Fungi</taxon>
        <taxon>Dikarya</taxon>
        <taxon>Ascomycota</taxon>
        <taxon>Pezizomycotina</taxon>
        <taxon>Dothideomycetes</taxon>
        <taxon>Pleosporomycetidae</taxon>
        <taxon>Venturiales</taxon>
        <taxon>Venturiaceae</taxon>
        <taxon>Venturia</taxon>
    </lineage>
</organism>
<dbReference type="GO" id="GO:0005737">
    <property type="term" value="C:cytoplasm"/>
    <property type="evidence" value="ECO:0007669"/>
    <property type="project" value="TreeGrafter"/>
</dbReference>
<name>A0A517LLH2_9PEZI</name>
<proteinExistence type="predicted"/>
<dbReference type="PANTHER" id="PTHR21255:SF4">
    <property type="entry name" value="DYNEIN LIGHT CHAIN TCTEX-TYPE"/>
    <property type="match status" value="1"/>
</dbReference>
<dbReference type="InterPro" id="IPR005334">
    <property type="entry name" value="Tctex-1-like"/>
</dbReference>
<dbReference type="EMBL" id="CP042199">
    <property type="protein sequence ID" value="QDS76485.1"/>
    <property type="molecule type" value="Genomic_DNA"/>
</dbReference>
<dbReference type="GO" id="GO:0007018">
    <property type="term" value="P:microtubule-based movement"/>
    <property type="evidence" value="ECO:0007669"/>
    <property type="project" value="TreeGrafter"/>
</dbReference>
<evidence type="ECO:0000256" key="1">
    <source>
        <dbReference type="SAM" id="MobiDB-lite"/>
    </source>
</evidence>
<accession>A0A517LLH2</accession>
<dbReference type="AlphaFoldDB" id="A0A517LLH2"/>
<evidence type="ECO:0008006" key="4">
    <source>
        <dbReference type="Google" id="ProtNLM"/>
    </source>
</evidence>
<gene>
    <name evidence="2" type="ORF">FKW77_005180</name>
</gene>
<dbReference type="PANTHER" id="PTHR21255">
    <property type="entry name" value="T-COMPLEX-ASSOCIATED-TESTIS-EXPRESSED 1/ DYNEIN LIGHT CHAIN"/>
    <property type="match status" value="1"/>
</dbReference>
<dbReference type="Proteomes" id="UP000316270">
    <property type="component" value="Chromosome 15"/>
</dbReference>
<dbReference type="GO" id="GO:0045505">
    <property type="term" value="F:dynein intermediate chain binding"/>
    <property type="evidence" value="ECO:0007669"/>
    <property type="project" value="TreeGrafter"/>
</dbReference>
<dbReference type="GO" id="GO:0005868">
    <property type="term" value="C:cytoplasmic dynein complex"/>
    <property type="evidence" value="ECO:0007669"/>
    <property type="project" value="TreeGrafter"/>
</dbReference>
<dbReference type="CDD" id="cd21456">
    <property type="entry name" value="DLC-like_SpDlc1-like"/>
    <property type="match status" value="1"/>
</dbReference>